<feature type="region of interest" description="Disordered" evidence="1">
    <location>
        <begin position="157"/>
        <end position="178"/>
    </location>
</feature>
<sequence>MTSQAPVLGCWTFRTDHAVSAIHTLEITIGSLERSLKRRRPITSVDTGHERGVSVLNDNSLQNQIGILQGLEHLETKALPLLRSINEDLTHDSKHDSGAPKMQKRVPGPIVGIISSRQPPRKAYSQHLFHEVLREIQPRLAVTHEIFGASGQQLTSAGDGILSHDYGDTTGDDSDPER</sequence>
<evidence type="ECO:0000313" key="2">
    <source>
        <dbReference type="EMBL" id="SMR62420.1"/>
    </source>
</evidence>
<proteinExistence type="predicted"/>
<reference evidence="3" key="1">
    <citation type="submission" date="2017-05" db="EMBL/GenBank/DDBJ databases">
        <authorList>
            <person name="Song R."/>
            <person name="Chenine A.L."/>
            <person name="Ruprecht R.M."/>
        </authorList>
    </citation>
    <scope>NUCLEOTIDE SEQUENCE [LARGE SCALE GENOMIC DNA]</scope>
</reference>
<evidence type="ECO:0000313" key="3">
    <source>
        <dbReference type="Proteomes" id="UP000245764"/>
    </source>
</evidence>
<evidence type="ECO:0000256" key="1">
    <source>
        <dbReference type="SAM" id="MobiDB-lite"/>
    </source>
</evidence>
<gene>
    <name evidence="2" type="ORF">ZT1E4_G11734</name>
</gene>
<protein>
    <submittedName>
        <fullName evidence="2">Uncharacterized protein</fullName>
    </submittedName>
</protein>
<name>A0A2H1H9E1_ZYMTR</name>
<dbReference type="Proteomes" id="UP000245764">
    <property type="component" value="Chromosome 16"/>
</dbReference>
<dbReference type="AlphaFoldDB" id="A0A2H1H9E1"/>
<dbReference type="EMBL" id="LT854268">
    <property type="protein sequence ID" value="SMR62420.1"/>
    <property type="molecule type" value="Genomic_DNA"/>
</dbReference>
<accession>A0A2H1H9E1</accession>
<organism evidence="2 3">
    <name type="scientific">Zymoseptoria tritici ST99CH_1E4</name>
    <dbReference type="NCBI Taxonomy" id="1276532"/>
    <lineage>
        <taxon>Eukaryota</taxon>
        <taxon>Fungi</taxon>
        <taxon>Dikarya</taxon>
        <taxon>Ascomycota</taxon>
        <taxon>Pezizomycotina</taxon>
        <taxon>Dothideomycetes</taxon>
        <taxon>Dothideomycetidae</taxon>
        <taxon>Mycosphaerellales</taxon>
        <taxon>Mycosphaerellaceae</taxon>
        <taxon>Zymoseptoria</taxon>
    </lineage>
</organism>